<accession>A0ABU2BEG3</accession>
<comment type="caution">
    <text evidence="2">The sequence shown here is derived from an EMBL/GenBank/DDBJ whole genome shotgun (WGS) entry which is preliminary data.</text>
</comment>
<keyword evidence="1" id="KW-0812">Transmembrane</keyword>
<protein>
    <recommendedName>
        <fullName evidence="4">4-hydroxybenzoate polyprenyltransferase</fullName>
    </recommendedName>
</protein>
<organism evidence="2 3">
    <name type="scientific">Paeniglutamicibacter sulfureus</name>
    <dbReference type="NCBI Taxonomy" id="43666"/>
    <lineage>
        <taxon>Bacteria</taxon>
        <taxon>Bacillati</taxon>
        <taxon>Actinomycetota</taxon>
        <taxon>Actinomycetes</taxon>
        <taxon>Micrococcales</taxon>
        <taxon>Micrococcaceae</taxon>
        <taxon>Paeniglutamicibacter</taxon>
    </lineage>
</organism>
<keyword evidence="1" id="KW-0472">Membrane</keyword>
<keyword evidence="3" id="KW-1185">Reference proteome</keyword>
<name>A0ABU2BEG3_9MICC</name>
<feature type="transmembrane region" description="Helical" evidence="1">
    <location>
        <begin position="26"/>
        <end position="47"/>
    </location>
</feature>
<dbReference type="Proteomes" id="UP001183817">
    <property type="component" value="Unassembled WGS sequence"/>
</dbReference>
<evidence type="ECO:0000313" key="2">
    <source>
        <dbReference type="EMBL" id="MDR7356736.1"/>
    </source>
</evidence>
<dbReference type="EMBL" id="JAVDYI010000001">
    <property type="protein sequence ID" value="MDR7356736.1"/>
    <property type="molecule type" value="Genomic_DNA"/>
</dbReference>
<reference evidence="2 3" key="1">
    <citation type="submission" date="2023-07" db="EMBL/GenBank/DDBJ databases">
        <title>Sequencing the genomes of 1000 actinobacteria strains.</title>
        <authorList>
            <person name="Klenk H.-P."/>
        </authorList>
    </citation>
    <scope>NUCLEOTIDE SEQUENCE [LARGE SCALE GENOMIC DNA]</scope>
    <source>
        <strain evidence="2 3">DSM 20167</strain>
    </source>
</reference>
<evidence type="ECO:0008006" key="4">
    <source>
        <dbReference type="Google" id="ProtNLM"/>
    </source>
</evidence>
<dbReference type="RefSeq" id="WP_310287769.1">
    <property type="nucleotide sequence ID" value="NZ_BAAAWO010000001.1"/>
</dbReference>
<proteinExistence type="predicted"/>
<sequence length="74" mass="7903">MFTQSLNVAIAAAESTGGGMSTETQALIVGGGIFVVFMLLLLIAMSYSNVANRHDVKAEPEDTHRTHANKHGHH</sequence>
<gene>
    <name evidence="2" type="ORF">J2S64_000427</name>
</gene>
<keyword evidence="1" id="KW-1133">Transmembrane helix</keyword>
<evidence type="ECO:0000256" key="1">
    <source>
        <dbReference type="SAM" id="Phobius"/>
    </source>
</evidence>
<evidence type="ECO:0000313" key="3">
    <source>
        <dbReference type="Proteomes" id="UP001183817"/>
    </source>
</evidence>